<dbReference type="PANTHER" id="PTHR28142">
    <property type="entry name" value="MITOCHONDRIAL INNER MEMBRANE I-AAA PROTEASE SUPERCOMPLEX SUBUNIT MGR3-RELATED"/>
    <property type="match status" value="1"/>
</dbReference>
<dbReference type="PANTHER" id="PTHR28142:SF1">
    <property type="entry name" value="MITOCHONDRIAL INNER MEMBRANE I-AAA PROTEASE SUPERCOMPLEX SUBUNIT MGR3-RELATED"/>
    <property type="match status" value="1"/>
</dbReference>
<evidence type="ECO:0008006" key="4">
    <source>
        <dbReference type="Google" id="ProtNLM"/>
    </source>
</evidence>
<dbReference type="InterPro" id="IPR040201">
    <property type="entry name" value="Mrg3-like"/>
</dbReference>
<evidence type="ECO:0000313" key="2">
    <source>
        <dbReference type="EMBL" id="PWN89521.1"/>
    </source>
</evidence>
<dbReference type="RefSeq" id="XP_025376719.1">
    <property type="nucleotide sequence ID" value="XM_025522162.1"/>
</dbReference>
<feature type="region of interest" description="Disordered" evidence="1">
    <location>
        <begin position="35"/>
        <end position="54"/>
    </location>
</feature>
<dbReference type="STRING" id="215250.A0A316YJZ6"/>
<dbReference type="InParanoid" id="A0A316YJZ6"/>
<reference evidence="2 3" key="1">
    <citation type="journal article" date="2018" name="Mol. Biol. Evol.">
        <title>Broad Genomic Sampling Reveals a Smut Pathogenic Ancestry of the Fungal Clade Ustilaginomycotina.</title>
        <authorList>
            <person name="Kijpornyongpan T."/>
            <person name="Mondo S.J."/>
            <person name="Barry K."/>
            <person name="Sandor L."/>
            <person name="Lee J."/>
            <person name="Lipzen A."/>
            <person name="Pangilinan J."/>
            <person name="LaButti K."/>
            <person name="Hainaut M."/>
            <person name="Henrissat B."/>
            <person name="Grigoriev I.V."/>
            <person name="Spatafora J.W."/>
            <person name="Aime M.C."/>
        </authorList>
    </citation>
    <scope>NUCLEOTIDE SEQUENCE [LARGE SCALE GENOMIC DNA]</scope>
    <source>
        <strain evidence="2 3">MCA 4198</strain>
    </source>
</reference>
<dbReference type="AlphaFoldDB" id="A0A316YJZ6"/>
<proteinExistence type="predicted"/>
<dbReference type="Proteomes" id="UP000245768">
    <property type="component" value="Unassembled WGS sequence"/>
</dbReference>
<organism evidence="2 3">
    <name type="scientific">Acaromyces ingoldii</name>
    <dbReference type="NCBI Taxonomy" id="215250"/>
    <lineage>
        <taxon>Eukaryota</taxon>
        <taxon>Fungi</taxon>
        <taxon>Dikarya</taxon>
        <taxon>Basidiomycota</taxon>
        <taxon>Ustilaginomycotina</taxon>
        <taxon>Exobasidiomycetes</taxon>
        <taxon>Exobasidiales</taxon>
        <taxon>Cryptobasidiaceae</taxon>
        <taxon>Acaromyces</taxon>
    </lineage>
</organism>
<evidence type="ECO:0000256" key="1">
    <source>
        <dbReference type="SAM" id="MobiDB-lite"/>
    </source>
</evidence>
<dbReference type="EMBL" id="KZ819637">
    <property type="protein sequence ID" value="PWN89521.1"/>
    <property type="molecule type" value="Genomic_DNA"/>
</dbReference>
<dbReference type="GeneID" id="37044078"/>
<gene>
    <name evidence="2" type="ORF">FA10DRAFT_268063</name>
</gene>
<protein>
    <recommendedName>
        <fullName evidence="4">TPR-like protein</fullName>
    </recommendedName>
</protein>
<dbReference type="InterPro" id="IPR011990">
    <property type="entry name" value="TPR-like_helical_dom_sf"/>
</dbReference>
<keyword evidence="3" id="KW-1185">Reference proteome</keyword>
<feature type="region of interest" description="Disordered" evidence="1">
    <location>
        <begin position="1"/>
        <end position="29"/>
    </location>
</feature>
<name>A0A316YJZ6_9BASI</name>
<accession>A0A316YJZ6</accession>
<sequence length="464" mass="50482">MASTRRLVSLAASHTPRRPPLPATRPTCPTRAAQIKPRGLVTAASTPGSSGGPPGGARVGTVFWTLVGAGIAATSYGLYSYLDSFRTWPAELRPDLRAALKAQRAGDVRRAEAMYRQALTNALAMDRAKLEPNMLLKLSGLFIALGSFFEEQGRLLEAYDAYHDGLDFVQEQATTGEERMRGVAIAQKLGDLARIAEVARELPPISQSAAAEEDGGVTSVAEKHLRWSVEELLRLLPVVPQNNQPGQEMTNREEATLLSDLDLPPWVSRTSLGASLEALGQLYAAQGRAEYAVPLYIQALDLLMPSDKAKRRQQGRGEPTASERCRAGILMNNIAQLLVDDRRAKDGPRKVHEALSWAIKGLDIVAYTQRAAGWDGKAGPGVGTVVESDAVRTQQVRNECAAAEVALLWNLGELSRMNKDDCKARSFWQRAYQRADAYGMREARSRAAQGLSQLERTSPAASRN</sequence>
<dbReference type="SUPFAM" id="SSF48452">
    <property type="entry name" value="TPR-like"/>
    <property type="match status" value="1"/>
</dbReference>
<evidence type="ECO:0000313" key="3">
    <source>
        <dbReference type="Proteomes" id="UP000245768"/>
    </source>
</evidence>
<dbReference type="OrthoDB" id="10050400at2759"/>